<evidence type="ECO:0008006" key="3">
    <source>
        <dbReference type="Google" id="ProtNLM"/>
    </source>
</evidence>
<dbReference type="InterPro" id="IPR019292">
    <property type="entry name" value="McrC"/>
</dbReference>
<accession>A0ABU9KZU2</accession>
<sequence>MKDESSIELYEHGAARELKLNDKEISSFEKFLDTVWKNRNTENWRGVSEKKTDQKFIEVTRGVSQKEKLFAKSNNYVGVVNWKKKRIHLLPKIFDQEQEYQELSEASINSIHTHILWWLSYSNKFKFPNLRNDIHQRNNDFLEALIYLFAKHALEVLSVSTYHSFEDQESELNYMRGSLDFKKYLMGNFSKGRHHKLDCRFNSLEVDNQFNRIIKYVCRLLLLLTKVKETKKYLTAIILILDDVEDKYYEARDCESIRFNSFFGHMQTILDYCKLFLAGSIINRNKETLQVFAFLLKTDDLYQDFVYGFIKKHIERLTKINPSATKYIGEDTFKSNFLFTDVDGKENYSASLLPDGIIRFNHEEFITDTKYKNLTKDGIKEGDLYQMLAYATRFKIDKIILFYPLYLKYKKEKSEKYIMKDKLADGKEILLRAEQINIILKDWQNLSSEQYRNFSLTRCFEKLTEELKSKIISIFENHGS</sequence>
<dbReference type="RefSeq" id="WP_342158505.1">
    <property type="nucleotide sequence ID" value="NZ_JBCDNA010000001.1"/>
</dbReference>
<dbReference type="PANTHER" id="PTHR38733">
    <property type="entry name" value="PROTEIN MCRC"/>
    <property type="match status" value="1"/>
</dbReference>
<dbReference type="EMBL" id="JBCDNA010000001">
    <property type="protein sequence ID" value="MEL4454842.1"/>
    <property type="molecule type" value="Genomic_DNA"/>
</dbReference>
<dbReference type="PANTHER" id="PTHR38733:SF1">
    <property type="entry name" value="TYPE IV METHYL-DIRECTED RESTRICTION ENZYME ECOKMCRBC"/>
    <property type="match status" value="1"/>
</dbReference>
<organism evidence="1 2">
    <name type="scientific">Lutimonas vermicola</name>
    <dbReference type="NCBI Taxonomy" id="414288"/>
    <lineage>
        <taxon>Bacteria</taxon>
        <taxon>Pseudomonadati</taxon>
        <taxon>Bacteroidota</taxon>
        <taxon>Flavobacteriia</taxon>
        <taxon>Flavobacteriales</taxon>
        <taxon>Flavobacteriaceae</taxon>
        <taxon>Lutimonas</taxon>
    </lineage>
</organism>
<dbReference type="Proteomes" id="UP001474120">
    <property type="component" value="Unassembled WGS sequence"/>
</dbReference>
<protein>
    <recommendedName>
        <fullName evidence="3">5-methylcytosine-specific restriction enzyme subunit McrC</fullName>
    </recommendedName>
</protein>
<dbReference type="Pfam" id="PF10117">
    <property type="entry name" value="McrBC"/>
    <property type="match status" value="1"/>
</dbReference>
<comment type="caution">
    <text evidence="1">The sequence shown here is derived from an EMBL/GenBank/DDBJ whole genome shotgun (WGS) entry which is preliminary data.</text>
</comment>
<reference evidence="1 2" key="1">
    <citation type="submission" date="2024-04" db="EMBL/GenBank/DDBJ databases">
        <title>whole genome sequencing of Lutimonas vermicola strain IMCC1616.</title>
        <authorList>
            <person name="Bae S.S."/>
        </authorList>
    </citation>
    <scope>NUCLEOTIDE SEQUENCE [LARGE SCALE GENOMIC DNA]</scope>
    <source>
        <strain evidence="1 2">IMCC1616</strain>
    </source>
</reference>
<evidence type="ECO:0000313" key="2">
    <source>
        <dbReference type="Proteomes" id="UP001474120"/>
    </source>
</evidence>
<proteinExistence type="predicted"/>
<evidence type="ECO:0000313" key="1">
    <source>
        <dbReference type="EMBL" id="MEL4454842.1"/>
    </source>
</evidence>
<gene>
    <name evidence="1" type="ORF">AABB81_02975</name>
</gene>
<keyword evidence="2" id="KW-1185">Reference proteome</keyword>
<name>A0ABU9KZU2_9FLAO</name>